<evidence type="ECO:0000256" key="9">
    <source>
        <dbReference type="SAM" id="MobiDB-lite"/>
    </source>
</evidence>
<dbReference type="InterPro" id="IPR017441">
    <property type="entry name" value="Protein_kinase_ATP_BS"/>
</dbReference>
<dbReference type="OMA" id="ARVYHGV"/>
<evidence type="ECO:0000256" key="7">
    <source>
        <dbReference type="PROSITE-ProRule" id="PRU10141"/>
    </source>
</evidence>
<dbReference type="PIRSF" id="PIRSF000654">
    <property type="entry name" value="Integrin-linked_kinase"/>
    <property type="match status" value="1"/>
</dbReference>
<dbReference type="GO" id="GO:0004674">
    <property type="term" value="F:protein serine/threonine kinase activity"/>
    <property type="evidence" value="ECO:0007669"/>
    <property type="project" value="UniProtKB-KW"/>
</dbReference>
<dbReference type="InterPro" id="IPR000719">
    <property type="entry name" value="Prot_kinase_dom"/>
</dbReference>
<evidence type="ECO:0000256" key="2">
    <source>
        <dbReference type="ARBA" id="ARBA00022553"/>
    </source>
</evidence>
<dbReference type="PANTHER" id="PTHR47983">
    <property type="entry name" value="PTO-INTERACTING PROTEIN 1-LIKE"/>
    <property type="match status" value="1"/>
</dbReference>
<dbReference type="FunFam" id="3.30.200.20:FF:000182">
    <property type="entry name" value="PTI1-like tyrosine-protein kinase 3"/>
    <property type="match status" value="1"/>
</dbReference>
<dbReference type="GO" id="GO:0005524">
    <property type="term" value="F:ATP binding"/>
    <property type="evidence" value="ECO:0007669"/>
    <property type="project" value="UniProtKB-UniRule"/>
</dbReference>
<reference evidence="11" key="1">
    <citation type="journal article" date="2016" name="Nat. Genet.">
        <title>A high-quality carrot genome assembly provides new insights into carotenoid accumulation and asterid genome evolution.</title>
        <authorList>
            <person name="Iorizzo M."/>
            <person name="Ellison S."/>
            <person name="Senalik D."/>
            <person name="Zeng P."/>
            <person name="Satapoomin P."/>
            <person name="Huang J."/>
            <person name="Bowman M."/>
            <person name="Iovene M."/>
            <person name="Sanseverino W."/>
            <person name="Cavagnaro P."/>
            <person name="Yildiz M."/>
            <person name="Macko-Podgorni A."/>
            <person name="Moranska E."/>
            <person name="Grzebelus E."/>
            <person name="Grzebelus D."/>
            <person name="Ashrafi H."/>
            <person name="Zheng Z."/>
            <person name="Cheng S."/>
            <person name="Spooner D."/>
            <person name="Van Deynze A."/>
            <person name="Simon P."/>
        </authorList>
    </citation>
    <scope>NUCLEOTIDE SEQUENCE [LARGE SCALE GENOMIC DNA]</scope>
    <source>
        <tissue evidence="11">Leaf</tissue>
    </source>
</reference>
<dbReference type="PROSITE" id="PS00107">
    <property type="entry name" value="PROTEIN_KINASE_ATP"/>
    <property type="match status" value="1"/>
</dbReference>
<evidence type="ECO:0000259" key="10">
    <source>
        <dbReference type="PROSITE" id="PS50011"/>
    </source>
</evidence>
<comment type="caution">
    <text evidence="11">The sequence shown here is derived from an EMBL/GenBank/DDBJ whole genome shotgun (WGS) entry which is preliminary data.</text>
</comment>
<keyword evidence="6 7" id="KW-0067">ATP-binding</keyword>
<dbReference type="Gramene" id="KZM82856">
    <property type="protein sequence ID" value="KZM82856"/>
    <property type="gene ID" value="DCAR_030425"/>
</dbReference>
<dbReference type="PROSITE" id="PS50011">
    <property type="entry name" value="PROTEIN_KINASE_DOM"/>
    <property type="match status" value="1"/>
</dbReference>
<evidence type="ECO:0000313" key="11">
    <source>
        <dbReference type="EMBL" id="KZM82856.1"/>
    </source>
</evidence>
<dbReference type="Pfam" id="PF07714">
    <property type="entry name" value="PK_Tyr_Ser-Thr"/>
    <property type="match status" value="2"/>
</dbReference>
<dbReference type="InterPro" id="IPR008271">
    <property type="entry name" value="Ser/Thr_kinase_AS"/>
</dbReference>
<dbReference type="SUPFAM" id="SSF56112">
    <property type="entry name" value="Protein kinase-like (PK-like)"/>
    <property type="match status" value="1"/>
</dbReference>
<proteinExistence type="inferred from homology"/>
<dbReference type="AlphaFoldDB" id="A0A175YGQ0"/>
<evidence type="ECO:0000256" key="6">
    <source>
        <dbReference type="ARBA" id="ARBA00022840"/>
    </source>
</evidence>
<feature type="region of interest" description="Disordered" evidence="9">
    <location>
        <begin position="15"/>
        <end position="35"/>
    </location>
</feature>
<name>A0A175YGQ0_DAUCS</name>
<dbReference type="PROSITE" id="PS00108">
    <property type="entry name" value="PROTEIN_KINASE_ST"/>
    <property type="match status" value="1"/>
</dbReference>
<accession>A0A175YGQ0</accession>
<keyword evidence="4 7" id="KW-0547">Nucleotide-binding</keyword>
<evidence type="ECO:0000256" key="8">
    <source>
        <dbReference type="RuleBase" id="RU000304"/>
    </source>
</evidence>
<comment type="similarity">
    <text evidence="8">Belongs to the protein kinase superfamily.</text>
</comment>
<dbReference type="InterPro" id="IPR052101">
    <property type="entry name" value="Plant_StressResp_Kinase"/>
</dbReference>
<dbReference type="EMBL" id="LNRQ01000009">
    <property type="protein sequence ID" value="KZM82856.1"/>
    <property type="molecule type" value="Genomic_DNA"/>
</dbReference>
<gene>
    <name evidence="11" type="ORF">DCAR_030425</name>
</gene>
<feature type="domain" description="Protein kinase" evidence="10">
    <location>
        <begin position="68"/>
        <end position="386"/>
    </location>
</feature>
<evidence type="ECO:0000256" key="1">
    <source>
        <dbReference type="ARBA" id="ARBA00022527"/>
    </source>
</evidence>
<organism evidence="11">
    <name type="scientific">Daucus carota subsp. sativus</name>
    <name type="common">Carrot</name>
    <dbReference type="NCBI Taxonomy" id="79200"/>
    <lineage>
        <taxon>Eukaryota</taxon>
        <taxon>Viridiplantae</taxon>
        <taxon>Streptophyta</taxon>
        <taxon>Embryophyta</taxon>
        <taxon>Tracheophyta</taxon>
        <taxon>Spermatophyta</taxon>
        <taxon>Magnoliopsida</taxon>
        <taxon>eudicotyledons</taxon>
        <taxon>Gunneridae</taxon>
        <taxon>Pentapetalae</taxon>
        <taxon>asterids</taxon>
        <taxon>campanulids</taxon>
        <taxon>Apiales</taxon>
        <taxon>Apiaceae</taxon>
        <taxon>Apioideae</taxon>
        <taxon>Scandiceae</taxon>
        <taxon>Daucinae</taxon>
        <taxon>Daucus</taxon>
        <taxon>Daucus sect. Daucus</taxon>
    </lineage>
</organism>
<keyword evidence="2" id="KW-0597">Phosphoprotein</keyword>
<keyword evidence="1 8" id="KW-0723">Serine/threonine-protein kinase</keyword>
<dbReference type="Gene3D" id="1.10.510.10">
    <property type="entry name" value="Transferase(Phosphotransferase) domain 1"/>
    <property type="match status" value="1"/>
</dbReference>
<keyword evidence="5" id="KW-0418">Kinase</keyword>
<evidence type="ECO:0000256" key="5">
    <source>
        <dbReference type="ARBA" id="ARBA00022777"/>
    </source>
</evidence>
<evidence type="ECO:0000256" key="3">
    <source>
        <dbReference type="ARBA" id="ARBA00022679"/>
    </source>
</evidence>
<dbReference type="Gene3D" id="3.30.200.20">
    <property type="entry name" value="Phosphorylase Kinase, domain 1"/>
    <property type="match status" value="1"/>
</dbReference>
<dbReference type="InterPro" id="IPR001245">
    <property type="entry name" value="Ser-Thr/Tyr_kinase_cat_dom"/>
</dbReference>
<feature type="binding site" evidence="7">
    <location>
        <position position="97"/>
    </location>
    <ligand>
        <name>ATP</name>
        <dbReference type="ChEBI" id="CHEBI:30616"/>
    </ligand>
</feature>
<dbReference type="PANTHER" id="PTHR47983:SF3">
    <property type="entry name" value="OS05G0135800 PROTEIN"/>
    <property type="match status" value="1"/>
</dbReference>
<dbReference type="InterPro" id="IPR011009">
    <property type="entry name" value="Kinase-like_dom_sf"/>
</dbReference>
<dbReference type="SMART" id="SM00220">
    <property type="entry name" value="S_TKc"/>
    <property type="match status" value="1"/>
</dbReference>
<evidence type="ECO:0000256" key="4">
    <source>
        <dbReference type="ARBA" id="ARBA00022741"/>
    </source>
</evidence>
<sequence>MSCFGCCAQDNVPKAAASGPYKASQSTGNVGGHRATMTAPRDTIATNIQPITIPELSVDELKDITDNFGTKALIGEGAYGRVYHGVLRSGQAAAIKKLDSSKQPDQEFLAQVSIASRLKHDNVVELLGYCVDGGICVLAYEYASNGSLHDILHGRKGVKGAERGPVLSWPQRVKIAVGAAKGLEYLHEKTQPHIIHRDIKSSNVLLFDADVAKIADFDLSNQAPDQAARLHSTRVLGTFGYHAPDSRQGNTLPMPDGFAKRAQSVSEAKSRILVNQVPVATSRYAMTGQLSSKSDVYSFGVVLLELLTGRKPVDHTLPRGQQSLVTWATPKLSEDKVKQCVDTRLGGEYPPKAVAKMAAVAALCLQYEADFRPNMSIVVKALQPLLNARPVTPSQSHH</sequence>
<protein>
    <recommendedName>
        <fullName evidence="10">Protein kinase domain-containing protein</fullName>
    </recommendedName>
</protein>
<keyword evidence="3" id="KW-0808">Transferase</keyword>